<dbReference type="InterPro" id="IPR003680">
    <property type="entry name" value="Flavodoxin_fold"/>
</dbReference>
<sequence>MNVLVIMAHPRSPSLCSALADAYAEGARAAGMEVETLNLGELEFDPDVHPISPRQQTLEPDLERARRLIEWADHLSFVYPAWWGVGPARLKGFLDRIMLPGFAFREKADGSYEGLLPGKTAHLITTMDMPPWVYRFIFRAPGHNAMKRSTLGFCGIDTPRILALGPVKDSHLEQRQDWLEQARALGFSLQHGAESRGARARAKLVAWIKALRLQFYPMTWMAYTVGALGAQAVTGRWDLALYLLGYAYLFFGEAATVFTNEWFDYESDRRNTRYGPFNGGSRVLVSGELSFSEIKAGIVVSLAAAAACAGVILDRLTGNDTAVALALLAILILGLGYTAPPLKLAWRGLGELNVGFTHSLGVILIGYLLQGGSWHDPFPWLVSLPLFLAVLPAIILSGVPDLEADRAAGKRTLVVRLGHGRAVLLALGLALAVPLLVMLIKDLPALHCALQGLLPWILPHAMLIAYLLSREWRHQTQGRKDGLMLATLSYIIWFGLIPLLQLS</sequence>
<keyword evidence="8 9" id="KW-0472">Membrane</keyword>
<feature type="transmembrane region" description="Helical" evidence="9">
    <location>
        <begin position="481"/>
        <end position="500"/>
    </location>
</feature>
<dbReference type="Gene3D" id="3.40.50.360">
    <property type="match status" value="1"/>
</dbReference>
<evidence type="ECO:0000313" key="12">
    <source>
        <dbReference type="Proteomes" id="UP000055136"/>
    </source>
</evidence>
<feature type="transmembrane region" description="Helical" evidence="9">
    <location>
        <begin position="322"/>
        <end position="340"/>
    </location>
</feature>
<evidence type="ECO:0000256" key="2">
    <source>
        <dbReference type="ARBA" id="ARBA00004863"/>
    </source>
</evidence>
<dbReference type="GO" id="GO:0016020">
    <property type="term" value="C:membrane"/>
    <property type="evidence" value="ECO:0007669"/>
    <property type="project" value="UniProtKB-SubCell"/>
</dbReference>
<feature type="transmembrane region" description="Helical" evidence="9">
    <location>
        <begin position="381"/>
        <end position="402"/>
    </location>
</feature>
<evidence type="ECO:0000256" key="3">
    <source>
        <dbReference type="ARBA" id="ARBA00022428"/>
    </source>
</evidence>
<dbReference type="EMBL" id="CP013099">
    <property type="protein sequence ID" value="ALP54823.1"/>
    <property type="molecule type" value="Genomic_DNA"/>
</dbReference>
<feature type="transmembrane region" description="Helical" evidence="9">
    <location>
        <begin position="422"/>
        <end position="440"/>
    </location>
</feature>
<evidence type="ECO:0000259" key="10">
    <source>
        <dbReference type="Pfam" id="PF02525"/>
    </source>
</evidence>
<evidence type="ECO:0000256" key="9">
    <source>
        <dbReference type="SAM" id="Phobius"/>
    </source>
</evidence>
<dbReference type="UniPathway" id="UPA00079"/>
<evidence type="ECO:0000256" key="4">
    <source>
        <dbReference type="ARBA" id="ARBA00022475"/>
    </source>
</evidence>
<comment type="pathway">
    <text evidence="2">Quinol/quinone metabolism; menaquinone biosynthesis.</text>
</comment>
<keyword evidence="5" id="KW-0808">Transferase</keyword>
<evidence type="ECO:0000256" key="7">
    <source>
        <dbReference type="ARBA" id="ARBA00022989"/>
    </source>
</evidence>
<dbReference type="AlphaFoldDB" id="A0A0S2TI49"/>
<feature type="domain" description="Flavodoxin-like fold" evidence="10">
    <location>
        <begin position="1"/>
        <end position="182"/>
    </location>
</feature>
<reference evidence="11" key="1">
    <citation type="submission" date="2015-10" db="EMBL/GenBank/DDBJ databases">
        <title>Description of Candidatus Tenderia electrophaga gen. nov, sp. nov., an Uncultivated Electroautotroph from a Biocathode Enrichment.</title>
        <authorList>
            <person name="Eddie B.J."/>
            <person name="Malanoski A.P."/>
            <person name="Wang Z."/>
            <person name="Hall R.J."/>
            <person name="Oh S.D."/>
            <person name="Heiner C."/>
            <person name="Lin B."/>
            <person name="Strycharz-Glaven S.M."/>
        </authorList>
    </citation>
    <scope>NUCLEOTIDE SEQUENCE [LARGE SCALE GENOMIC DNA]</scope>
    <source>
        <strain evidence="11">NRL1</strain>
    </source>
</reference>
<dbReference type="InterPro" id="IPR044878">
    <property type="entry name" value="UbiA_sf"/>
</dbReference>
<dbReference type="GO" id="GO:0004659">
    <property type="term" value="F:prenyltransferase activity"/>
    <property type="evidence" value="ECO:0007669"/>
    <property type="project" value="InterPro"/>
</dbReference>
<dbReference type="PANTHER" id="PTHR13929:SF0">
    <property type="entry name" value="UBIA PRENYLTRANSFERASE DOMAIN-CONTAINING PROTEIN 1"/>
    <property type="match status" value="1"/>
</dbReference>
<dbReference type="InterPro" id="IPR029039">
    <property type="entry name" value="Flavoprotein-like_sf"/>
</dbReference>
<dbReference type="KEGG" id="tee:Tel_10155"/>
<dbReference type="Pfam" id="PF02525">
    <property type="entry name" value="Flavodoxin_2"/>
    <property type="match status" value="1"/>
</dbReference>
<evidence type="ECO:0000256" key="8">
    <source>
        <dbReference type="ARBA" id="ARBA00023136"/>
    </source>
</evidence>
<name>A0A0S2TI49_9GAMM</name>
<gene>
    <name evidence="11" type="ORF">Tel_10155</name>
</gene>
<dbReference type="CDD" id="cd13962">
    <property type="entry name" value="PT_UbiA_UBIAD1"/>
    <property type="match status" value="1"/>
</dbReference>
<evidence type="ECO:0000256" key="6">
    <source>
        <dbReference type="ARBA" id="ARBA00022692"/>
    </source>
</evidence>
<organism evidence="11 12">
    <name type="scientific">Candidatus Tenderia electrophaga</name>
    <dbReference type="NCBI Taxonomy" id="1748243"/>
    <lineage>
        <taxon>Bacteria</taxon>
        <taxon>Pseudomonadati</taxon>
        <taxon>Pseudomonadota</taxon>
        <taxon>Gammaproteobacteria</taxon>
        <taxon>Candidatus Tenderiales</taxon>
        <taxon>Candidatus Tenderiaceae</taxon>
        <taxon>Candidatus Tenderia</taxon>
    </lineage>
</organism>
<accession>A0A0S2TI49</accession>
<feature type="transmembrane region" description="Helical" evidence="9">
    <location>
        <begin position="296"/>
        <end position="316"/>
    </location>
</feature>
<evidence type="ECO:0000313" key="11">
    <source>
        <dbReference type="EMBL" id="ALP54823.1"/>
    </source>
</evidence>
<evidence type="ECO:0000256" key="5">
    <source>
        <dbReference type="ARBA" id="ARBA00022679"/>
    </source>
</evidence>
<keyword evidence="3" id="KW-0474">Menaquinone biosynthesis</keyword>
<feature type="transmembrane region" description="Helical" evidence="9">
    <location>
        <begin position="352"/>
        <end position="369"/>
    </location>
</feature>
<dbReference type="GO" id="GO:0042371">
    <property type="term" value="P:vitamin K biosynthetic process"/>
    <property type="evidence" value="ECO:0007669"/>
    <property type="project" value="TreeGrafter"/>
</dbReference>
<dbReference type="GO" id="GO:0009234">
    <property type="term" value="P:menaquinone biosynthetic process"/>
    <property type="evidence" value="ECO:0007669"/>
    <property type="project" value="UniProtKB-UniPathway"/>
</dbReference>
<feature type="transmembrane region" description="Helical" evidence="9">
    <location>
        <begin position="452"/>
        <end position="469"/>
    </location>
</feature>
<dbReference type="Pfam" id="PF01040">
    <property type="entry name" value="UbiA"/>
    <property type="match status" value="1"/>
</dbReference>
<keyword evidence="4" id="KW-1003">Cell membrane</keyword>
<keyword evidence="6 9" id="KW-0812">Transmembrane</keyword>
<dbReference type="Proteomes" id="UP000055136">
    <property type="component" value="Chromosome"/>
</dbReference>
<dbReference type="Gene3D" id="1.10.357.140">
    <property type="entry name" value="UbiA prenyltransferase"/>
    <property type="match status" value="1"/>
</dbReference>
<dbReference type="PANTHER" id="PTHR13929">
    <property type="entry name" value="1,4-DIHYDROXY-2-NAPHTHOATE OCTAPRENYLTRANSFERASE"/>
    <property type="match status" value="1"/>
</dbReference>
<comment type="subcellular location">
    <subcellularLocation>
        <location evidence="1">Membrane</location>
        <topology evidence="1">Multi-pass membrane protein</topology>
    </subcellularLocation>
</comment>
<protein>
    <submittedName>
        <fullName evidence="11">NAD(P)H dehydrogenase</fullName>
    </submittedName>
</protein>
<feature type="transmembrane region" description="Helical" evidence="9">
    <location>
        <begin position="239"/>
        <end position="263"/>
    </location>
</feature>
<keyword evidence="7 9" id="KW-1133">Transmembrane helix</keyword>
<evidence type="ECO:0000256" key="1">
    <source>
        <dbReference type="ARBA" id="ARBA00004141"/>
    </source>
</evidence>
<keyword evidence="12" id="KW-1185">Reference proteome</keyword>
<dbReference type="InterPro" id="IPR000537">
    <property type="entry name" value="UbiA_prenyltransferase"/>
</dbReference>
<proteinExistence type="predicted"/>
<dbReference type="STRING" id="1748243.Tel_10155"/>
<dbReference type="InterPro" id="IPR026046">
    <property type="entry name" value="UBIAD1"/>
</dbReference>
<dbReference type="SUPFAM" id="SSF52218">
    <property type="entry name" value="Flavoproteins"/>
    <property type="match status" value="1"/>
</dbReference>